<feature type="transmembrane region" description="Helical" evidence="7">
    <location>
        <begin position="401"/>
        <end position="422"/>
    </location>
</feature>
<dbReference type="Gene3D" id="1.20.1730.10">
    <property type="entry name" value="Sodium/glucose cotransporter"/>
    <property type="match status" value="1"/>
</dbReference>
<organism evidence="8 9">
    <name type="scientific">Candidatus Anaerobiospirillum merdipullorum</name>
    <dbReference type="NCBI Taxonomy" id="2838450"/>
    <lineage>
        <taxon>Bacteria</taxon>
        <taxon>Pseudomonadati</taxon>
        <taxon>Pseudomonadota</taxon>
        <taxon>Gammaproteobacteria</taxon>
        <taxon>Aeromonadales</taxon>
        <taxon>Succinivibrionaceae</taxon>
        <taxon>Anaerobiospirillum</taxon>
    </lineage>
</organism>
<comment type="subcellular location">
    <subcellularLocation>
        <location evidence="1">Membrane</location>
        <topology evidence="1">Multi-pass membrane protein</topology>
    </subcellularLocation>
</comment>
<feature type="transmembrane region" description="Helical" evidence="7">
    <location>
        <begin position="351"/>
        <end position="380"/>
    </location>
</feature>
<sequence length="541" mass="58791">MGTEFTSGLSAIDYAIFAVYVLIIVAVGLLVSRRNKGSKEGYFLAGKSIPWWAVGASLIAANISAEQFIGMSGSGFSIGLGIATYEWMSAITLVLVGKFFLPIFIQKGIYTIPEFVEKRYNKSLKTILAVFWICLYIFVNLTSVLYLGGLALQTILGIPMMYSILGLAAFALIYSVYGGLSAVVWTDVIQVAVLIFGGFATTYMAVNFIGQGEGFFAGFSNMMAQAPDHFVMILDKDNPQFMNLPGIAVLIGGMWVASLYYWGFNQYIIQRTFASKSLDEAQKGLIFAGYLKFLIPFIVVIPGIAAYIIINDPNLFSQLGSVAANNLPSDAHADRAYPWLAQFLPVGVKGVVFAALAAAIVSSLASMLNSTATIFTLDIYKEYIDKKASDTKLVNIGRLTAIVALVIACFVAPLLGTIGQAFQYIQEYTGLVSPGILAVFMLGLFWKKTTTNAAIIGVLASIPIALLLKFLPLEMPFLDQMMYTFILTCATIIFVSLATSENDDDPKGIVLTASMFKTSTGFKVGTYFIMIITVALYAIFW</sequence>
<feature type="transmembrane region" description="Helical" evidence="7">
    <location>
        <begin position="12"/>
        <end position="31"/>
    </location>
</feature>
<feature type="transmembrane region" description="Helical" evidence="7">
    <location>
        <begin position="126"/>
        <end position="149"/>
    </location>
</feature>
<dbReference type="InterPro" id="IPR038377">
    <property type="entry name" value="Na/Glc_symporter_sf"/>
</dbReference>
<evidence type="ECO:0000256" key="5">
    <source>
        <dbReference type="ARBA" id="ARBA00023136"/>
    </source>
</evidence>
<dbReference type="GO" id="GO:0005886">
    <property type="term" value="C:plasma membrane"/>
    <property type="evidence" value="ECO:0007669"/>
    <property type="project" value="TreeGrafter"/>
</dbReference>
<name>A0A9E2KP56_9GAMM</name>
<dbReference type="PANTHER" id="PTHR11819:SF195">
    <property type="entry name" value="SODIUM_GLUCOSE COTRANSPORTER 4"/>
    <property type="match status" value="1"/>
</dbReference>
<comment type="similarity">
    <text evidence="2 6">Belongs to the sodium:solute symporter (SSF) (TC 2.A.21) family.</text>
</comment>
<dbReference type="Pfam" id="PF00474">
    <property type="entry name" value="SSF"/>
    <property type="match status" value="1"/>
</dbReference>
<dbReference type="Proteomes" id="UP000824150">
    <property type="component" value="Unassembled WGS sequence"/>
</dbReference>
<evidence type="ECO:0000256" key="7">
    <source>
        <dbReference type="SAM" id="Phobius"/>
    </source>
</evidence>
<protein>
    <submittedName>
        <fullName evidence="8">Sodium/sugar symporter</fullName>
    </submittedName>
</protein>
<reference evidence="8" key="2">
    <citation type="submission" date="2021-04" db="EMBL/GenBank/DDBJ databases">
        <authorList>
            <person name="Gilroy R."/>
        </authorList>
    </citation>
    <scope>NUCLEOTIDE SEQUENCE</scope>
    <source>
        <strain evidence="8">687</strain>
    </source>
</reference>
<dbReference type="EMBL" id="JAHLFG010000062">
    <property type="protein sequence ID" value="MBU3826965.1"/>
    <property type="molecule type" value="Genomic_DNA"/>
</dbReference>
<feature type="transmembrane region" description="Helical" evidence="7">
    <location>
        <begin position="85"/>
        <end position="105"/>
    </location>
</feature>
<keyword evidence="3 7" id="KW-0812">Transmembrane</keyword>
<evidence type="ECO:0000256" key="4">
    <source>
        <dbReference type="ARBA" id="ARBA00022989"/>
    </source>
</evidence>
<evidence type="ECO:0000313" key="8">
    <source>
        <dbReference type="EMBL" id="MBU3826965.1"/>
    </source>
</evidence>
<feature type="transmembrane region" description="Helical" evidence="7">
    <location>
        <begin position="184"/>
        <end position="206"/>
    </location>
</feature>
<evidence type="ECO:0000256" key="3">
    <source>
        <dbReference type="ARBA" id="ARBA00022692"/>
    </source>
</evidence>
<dbReference type="PANTHER" id="PTHR11819">
    <property type="entry name" value="SOLUTE CARRIER FAMILY 5"/>
    <property type="match status" value="1"/>
</dbReference>
<dbReference type="CDD" id="cd10325">
    <property type="entry name" value="SLC5sbd_vSGLT"/>
    <property type="match status" value="1"/>
</dbReference>
<feature type="transmembrane region" description="Helical" evidence="7">
    <location>
        <begin position="428"/>
        <end position="446"/>
    </location>
</feature>
<dbReference type="InterPro" id="IPR001734">
    <property type="entry name" value="Na/solute_symporter"/>
</dbReference>
<keyword evidence="5 7" id="KW-0472">Membrane</keyword>
<evidence type="ECO:0000313" key="9">
    <source>
        <dbReference type="Proteomes" id="UP000824150"/>
    </source>
</evidence>
<feature type="transmembrane region" description="Helical" evidence="7">
    <location>
        <begin position="155"/>
        <end position="177"/>
    </location>
</feature>
<feature type="transmembrane region" description="Helical" evidence="7">
    <location>
        <begin position="244"/>
        <end position="264"/>
    </location>
</feature>
<feature type="transmembrane region" description="Helical" evidence="7">
    <location>
        <begin position="453"/>
        <end position="471"/>
    </location>
</feature>
<reference evidence="8" key="1">
    <citation type="journal article" date="2021" name="PeerJ">
        <title>Extensive microbial diversity within the chicken gut microbiome revealed by metagenomics and culture.</title>
        <authorList>
            <person name="Gilroy R."/>
            <person name="Ravi A."/>
            <person name="Getino M."/>
            <person name="Pursley I."/>
            <person name="Horton D.L."/>
            <person name="Alikhan N.F."/>
            <person name="Baker D."/>
            <person name="Gharbi K."/>
            <person name="Hall N."/>
            <person name="Watson M."/>
            <person name="Adriaenssens E.M."/>
            <person name="Foster-Nyarko E."/>
            <person name="Jarju S."/>
            <person name="Secka A."/>
            <person name="Antonio M."/>
            <person name="Oren A."/>
            <person name="Chaudhuri R.R."/>
            <person name="La Ragione R."/>
            <person name="Hildebrand F."/>
            <person name="Pallen M.J."/>
        </authorList>
    </citation>
    <scope>NUCLEOTIDE SEQUENCE</scope>
    <source>
        <strain evidence="8">687</strain>
    </source>
</reference>
<evidence type="ECO:0000256" key="1">
    <source>
        <dbReference type="ARBA" id="ARBA00004141"/>
    </source>
</evidence>
<comment type="caution">
    <text evidence="8">The sequence shown here is derived from an EMBL/GenBank/DDBJ whole genome shotgun (WGS) entry which is preliminary data.</text>
</comment>
<proteinExistence type="inferred from homology"/>
<feature type="transmembrane region" description="Helical" evidence="7">
    <location>
        <begin position="483"/>
        <end position="500"/>
    </location>
</feature>
<evidence type="ECO:0000256" key="2">
    <source>
        <dbReference type="ARBA" id="ARBA00006434"/>
    </source>
</evidence>
<keyword evidence="4 7" id="KW-1133">Transmembrane helix</keyword>
<dbReference type="NCBIfam" id="TIGR00813">
    <property type="entry name" value="sss"/>
    <property type="match status" value="1"/>
</dbReference>
<dbReference type="AlphaFoldDB" id="A0A9E2KP56"/>
<feature type="transmembrane region" description="Helical" evidence="7">
    <location>
        <begin position="521"/>
        <end position="540"/>
    </location>
</feature>
<dbReference type="GO" id="GO:0005412">
    <property type="term" value="F:D-glucose:sodium symporter activity"/>
    <property type="evidence" value="ECO:0007669"/>
    <property type="project" value="TreeGrafter"/>
</dbReference>
<feature type="transmembrane region" description="Helical" evidence="7">
    <location>
        <begin position="43"/>
        <end position="65"/>
    </location>
</feature>
<accession>A0A9E2KP56</accession>
<evidence type="ECO:0000256" key="6">
    <source>
        <dbReference type="RuleBase" id="RU362091"/>
    </source>
</evidence>
<dbReference type="PROSITE" id="PS50283">
    <property type="entry name" value="NA_SOLUT_SYMP_3"/>
    <property type="match status" value="1"/>
</dbReference>
<feature type="transmembrane region" description="Helical" evidence="7">
    <location>
        <begin position="285"/>
        <end position="310"/>
    </location>
</feature>
<gene>
    <name evidence="8" type="ORF">IAA31_05695</name>
</gene>